<dbReference type="InterPro" id="IPR050126">
    <property type="entry name" value="Ap4A_hydrolase"/>
</dbReference>
<dbReference type="InterPro" id="IPR029052">
    <property type="entry name" value="Metallo-depent_PP-like"/>
</dbReference>
<dbReference type="PIRSF" id="PIRSF000883">
    <property type="entry name" value="Pesterase_MJ0912"/>
    <property type="match status" value="1"/>
</dbReference>
<organism evidence="3 4">
    <name type="scientific">Massilia psychrophila</name>
    <dbReference type="NCBI Taxonomy" id="1603353"/>
    <lineage>
        <taxon>Bacteria</taxon>
        <taxon>Pseudomonadati</taxon>
        <taxon>Pseudomonadota</taxon>
        <taxon>Betaproteobacteria</taxon>
        <taxon>Burkholderiales</taxon>
        <taxon>Oxalobacteraceae</taxon>
        <taxon>Telluria group</taxon>
        <taxon>Massilia</taxon>
    </lineage>
</organism>
<dbReference type="EMBL" id="PDOB01000015">
    <property type="protein sequence ID" value="PIL39672.1"/>
    <property type="molecule type" value="Genomic_DNA"/>
</dbReference>
<dbReference type="Gene3D" id="3.60.21.10">
    <property type="match status" value="1"/>
</dbReference>
<dbReference type="SUPFAM" id="SSF56300">
    <property type="entry name" value="Metallo-dependent phosphatases"/>
    <property type="match status" value="1"/>
</dbReference>
<dbReference type="PANTHER" id="PTHR42850">
    <property type="entry name" value="METALLOPHOSPHOESTERASE"/>
    <property type="match status" value="1"/>
</dbReference>
<gene>
    <name evidence="3" type="ORF">CR103_11280</name>
</gene>
<dbReference type="InterPro" id="IPR024654">
    <property type="entry name" value="Calcineurin-like_PHP_lpxH"/>
</dbReference>
<dbReference type="GO" id="GO:0005737">
    <property type="term" value="C:cytoplasm"/>
    <property type="evidence" value="ECO:0007669"/>
    <property type="project" value="TreeGrafter"/>
</dbReference>
<dbReference type="AlphaFoldDB" id="A0A2G8T109"/>
<accession>A0A2G8T109</accession>
<dbReference type="Proteomes" id="UP000228593">
    <property type="component" value="Unassembled WGS sequence"/>
</dbReference>
<proteinExistence type="inferred from homology"/>
<comment type="caution">
    <text evidence="3">The sequence shown here is derived from an EMBL/GenBank/DDBJ whole genome shotgun (WGS) entry which is preliminary data.</text>
</comment>
<dbReference type="PANTHER" id="PTHR42850:SF2">
    <property type="entry name" value="BLL5683 PROTEIN"/>
    <property type="match status" value="1"/>
</dbReference>
<comment type="similarity">
    <text evidence="1">Belongs to the metallophosphoesterase superfamily. YfcE family.</text>
</comment>
<evidence type="ECO:0000256" key="1">
    <source>
        <dbReference type="ARBA" id="ARBA00008950"/>
    </source>
</evidence>
<evidence type="ECO:0000313" key="3">
    <source>
        <dbReference type="EMBL" id="PIL39672.1"/>
    </source>
</evidence>
<dbReference type="GO" id="GO:0016791">
    <property type="term" value="F:phosphatase activity"/>
    <property type="evidence" value="ECO:0007669"/>
    <property type="project" value="TreeGrafter"/>
</dbReference>
<dbReference type="RefSeq" id="WP_099916088.1">
    <property type="nucleotide sequence ID" value="NZ_BMHS01000022.1"/>
</dbReference>
<feature type="domain" description="Calcineurin-like phosphoesterase" evidence="2">
    <location>
        <begin position="1"/>
        <end position="206"/>
    </location>
</feature>
<reference evidence="3 4" key="1">
    <citation type="submission" date="2017-10" db="EMBL/GenBank/DDBJ databases">
        <title>Massilia psychrophilum sp. nov., a novel purple-pigmented bacterium isolated from Tianshan glacier, Xinjiang Municipality, China.</title>
        <authorList>
            <person name="Wang H."/>
        </authorList>
    </citation>
    <scope>NUCLEOTIDE SEQUENCE [LARGE SCALE GENOMIC DNA]</scope>
    <source>
        <strain evidence="3 4">JCM 30813</strain>
    </source>
</reference>
<keyword evidence="4" id="KW-1185">Reference proteome</keyword>
<evidence type="ECO:0000313" key="4">
    <source>
        <dbReference type="Proteomes" id="UP000228593"/>
    </source>
</evidence>
<dbReference type="Pfam" id="PF12850">
    <property type="entry name" value="Metallophos_2"/>
    <property type="match status" value="1"/>
</dbReference>
<name>A0A2G8T109_9BURK</name>
<dbReference type="InterPro" id="IPR011152">
    <property type="entry name" value="Pesterase_MJ0912"/>
</dbReference>
<sequence length="247" mass="27138">MRLAILTDLHANREALSACLAHAEQQKADQYAFTGDLVGYGADPAWVVDTVMDYVLHGAAAVQGNHDYSVTRDTRPHMHAEAREVIDWTRGQLNAGQLAFLAGLALTEERGNMLFVHASAFEPVKWEYVTGVAEAERSLRATRSRMVFCGHVHTPALYRRADDGRMGSHAPAPGNRIAIKPQHQYLVIPGAVGQPRDGNCAACYAMYDDVTRELTYFRVPYDHGAAARRVIASGLPIVLAMRLIEGI</sequence>
<dbReference type="CDD" id="cd00838">
    <property type="entry name" value="MPP_superfamily"/>
    <property type="match status" value="1"/>
</dbReference>
<protein>
    <submittedName>
        <fullName evidence="3">Metallophosphatase family protein</fullName>
    </submittedName>
</protein>
<evidence type="ECO:0000259" key="2">
    <source>
        <dbReference type="Pfam" id="PF12850"/>
    </source>
</evidence>
<dbReference type="OrthoDB" id="9813918at2"/>